<protein>
    <submittedName>
        <fullName evidence="1">Uncharacterized protein</fullName>
    </submittedName>
</protein>
<gene>
    <name evidence="1" type="ORF">AGR2A_Lc180118</name>
</gene>
<accession>A0A9W5F1S0</accession>
<sequence>MECPFMTGHSFSFAETMVQAIAYHANIDRPGES</sequence>
<dbReference type="Proteomes" id="UP000191933">
    <property type="component" value="Unassembled WGS sequence"/>
</dbReference>
<keyword evidence="2" id="KW-1185">Reference proteome</keyword>
<proteinExistence type="predicted"/>
<name>A0A9W5F1S0_9HYPH</name>
<comment type="caution">
    <text evidence="1">The sequence shown here is derived from an EMBL/GenBank/DDBJ whole genome shotgun (WGS) entry which is preliminary data.</text>
</comment>
<dbReference type="AlphaFoldDB" id="A0A9W5F1S0"/>
<evidence type="ECO:0000313" key="1">
    <source>
        <dbReference type="EMBL" id="CUW96647.1"/>
    </source>
</evidence>
<organism evidence="1 2">
    <name type="scientific">Agrobacterium genomosp. 2 str. CFBP 5494</name>
    <dbReference type="NCBI Taxonomy" id="1183436"/>
    <lineage>
        <taxon>Bacteria</taxon>
        <taxon>Pseudomonadati</taxon>
        <taxon>Pseudomonadota</taxon>
        <taxon>Alphaproteobacteria</taxon>
        <taxon>Hyphomicrobiales</taxon>
        <taxon>Rhizobiaceae</taxon>
        <taxon>Rhizobium/Agrobacterium group</taxon>
        <taxon>Agrobacterium</taxon>
        <taxon>Agrobacterium tumefaciens complex</taxon>
    </lineage>
</organism>
<dbReference type="EMBL" id="FBVY01000030">
    <property type="protein sequence ID" value="CUW96647.1"/>
    <property type="molecule type" value="Genomic_DNA"/>
</dbReference>
<reference evidence="1 2" key="1">
    <citation type="submission" date="2016-01" db="EMBL/GenBank/DDBJ databases">
        <authorList>
            <person name="Regsiter A."/>
            <person name="william w."/>
        </authorList>
    </citation>
    <scope>NUCLEOTIDE SEQUENCE [LARGE SCALE GENOMIC DNA]</scope>
    <source>
        <strain evidence="1 2">CFBP 5494</strain>
    </source>
</reference>
<evidence type="ECO:0000313" key="2">
    <source>
        <dbReference type="Proteomes" id="UP000191933"/>
    </source>
</evidence>